<sequence>MVYSLWQERNRRIFDNHFQPPQTAAEEIINLIRTHITNMEHKCIIPALIRDIWGLHGT</sequence>
<protein>
    <submittedName>
        <fullName evidence="1">Uncharacterized protein</fullName>
    </submittedName>
</protein>
<name>A0AAD6Q723_9ROSI</name>
<organism evidence="1 2">
    <name type="scientific">Populus alba x Populus x berolinensis</name>
    <dbReference type="NCBI Taxonomy" id="444605"/>
    <lineage>
        <taxon>Eukaryota</taxon>
        <taxon>Viridiplantae</taxon>
        <taxon>Streptophyta</taxon>
        <taxon>Embryophyta</taxon>
        <taxon>Tracheophyta</taxon>
        <taxon>Spermatophyta</taxon>
        <taxon>Magnoliopsida</taxon>
        <taxon>eudicotyledons</taxon>
        <taxon>Gunneridae</taxon>
        <taxon>Pentapetalae</taxon>
        <taxon>rosids</taxon>
        <taxon>fabids</taxon>
        <taxon>Malpighiales</taxon>
        <taxon>Salicaceae</taxon>
        <taxon>Saliceae</taxon>
        <taxon>Populus</taxon>
    </lineage>
</organism>
<dbReference type="Proteomes" id="UP001164929">
    <property type="component" value="Chromosome 10"/>
</dbReference>
<comment type="caution">
    <text evidence="1">The sequence shown here is derived from an EMBL/GenBank/DDBJ whole genome shotgun (WGS) entry which is preliminary data.</text>
</comment>
<accession>A0AAD6Q723</accession>
<keyword evidence="2" id="KW-1185">Reference proteome</keyword>
<reference evidence="1" key="1">
    <citation type="journal article" date="2023" name="Mol. Ecol. Resour.">
        <title>Chromosome-level genome assembly of a triploid poplar Populus alba 'Berolinensis'.</title>
        <authorList>
            <person name="Chen S."/>
            <person name="Yu Y."/>
            <person name="Wang X."/>
            <person name="Wang S."/>
            <person name="Zhang T."/>
            <person name="Zhou Y."/>
            <person name="He R."/>
            <person name="Meng N."/>
            <person name="Wang Y."/>
            <person name="Liu W."/>
            <person name="Liu Z."/>
            <person name="Liu J."/>
            <person name="Guo Q."/>
            <person name="Huang H."/>
            <person name="Sederoff R.R."/>
            <person name="Wang G."/>
            <person name="Qu G."/>
            <person name="Chen S."/>
        </authorList>
    </citation>
    <scope>NUCLEOTIDE SEQUENCE</scope>
    <source>
        <strain evidence="1">SC-2020</strain>
    </source>
</reference>
<dbReference type="EMBL" id="JAQIZT010000010">
    <property type="protein sequence ID" value="KAJ6981609.1"/>
    <property type="molecule type" value="Genomic_DNA"/>
</dbReference>
<dbReference type="AlphaFoldDB" id="A0AAD6Q723"/>
<proteinExistence type="predicted"/>
<evidence type="ECO:0000313" key="2">
    <source>
        <dbReference type="Proteomes" id="UP001164929"/>
    </source>
</evidence>
<gene>
    <name evidence="1" type="ORF">NC653_024876</name>
</gene>
<evidence type="ECO:0000313" key="1">
    <source>
        <dbReference type="EMBL" id="KAJ6981609.1"/>
    </source>
</evidence>